<reference evidence="1" key="1">
    <citation type="journal article" date="2021" name="PeerJ">
        <title>Extensive microbial diversity within the chicken gut microbiome revealed by metagenomics and culture.</title>
        <authorList>
            <person name="Gilroy R."/>
            <person name="Ravi A."/>
            <person name="Getino M."/>
            <person name="Pursley I."/>
            <person name="Horton D.L."/>
            <person name="Alikhan N.F."/>
            <person name="Baker D."/>
            <person name="Gharbi K."/>
            <person name="Hall N."/>
            <person name="Watson M."/>
            <person name="Adriaenssens E.M."/>
            <person name="Foster-Nyarko E."/>
            <person name="Jarju S."/>
            <person name="Secka A."/>
            <person name="Antonio M."/>
            <person name="Oren A."/>
            <person name="Chaudhuri R.R."/>
            <person name="La Ragione R."/>
            <person name="Hildebrand F."/>
            <person name="Pallen M.J."/>
        </authorList>
    </citation>
    <scope>NUCLEOTIDE SEQUENCE</scope>
    <source>
        <strain evidence="1">6019</strain>
    </source>
</reference>
<comment type="caution">
    <text evidence="1">The sequence shown here is derived from an EMBL/GenBank/DDBJ whole genome shotgun (WGS) entry which is preliminary data.</text>
</comment>
<dbReference type="Proteomes" id="UP000763505">
    <property type="component" value="Unassembled WGS sequence"/>
</dbReference>
<accession>A0A921JBQ9</accession>
<proteinExistence type="predicted"/>
<dbReference type="AlphaFoldDB" id="A0A921JBQ9"/>
<protein>
    <submittedName>
        <fullName evidence="1">Uncharacterized protein</fullName>
    </submittedName>
</protein>
<name>A0A921JBQ9_9STAP</name>
<evidence type="ECO:0000313" key="2">
    <source>
        <dbReference type="Proteomes" id="UP000763505"/>
    </source>
</evidence>
<dbReference type="EMBL" id="DYYI01000069">
    <property type="protein sequence ID" value="HJE19903.1"/>
    <property type="molecule type" value="Genomic_DNA"/>
</dbReference>
<organism evidence="1 2">
    <name type="scientific">Aliicoccus persicus</name>
    <dbReference type="NCBI Taxonomy" id="930138"/>
    <lineage>
        <taxon>Bacteria</taxon>
        <taxon>Bacillati</taxon>
        <taxon>Bacillota</taxon>
        <taxon>Bacilli</taxon>
        <taxon>Bacillales</taxon>
        <taxon>Staphylococcaceae</taxon>
        <taxon>Aliicoccus</taxon>
    </lineage>
</organism>
<evidence type="ECO:0000313" key="1">
    <source>
        <dbReference type="EMBL" id="HJE19903.1"/>
    </source>
</evidence>
<sequence>MAHYRLKIRTAYNDRQVVLEDENGKLVGIVNNAEVDKCDKRNTYSFKNNDEDQIILALKTLRFWDLNVGKYYVITDDSTEMIKETPGQNLILFRAEGKIDGERFVAKETNDGHLKLLLDKQTICLIEERHGKSGAFIDMHEDIEEGSKLFAVCVLMYFMFKQYLRQSSELDHILDYRVDFN</sequence>
<reference evidence="1" key="2">
    <citation type="submission" date="2021-09" db="EMBL/GenBank/DDBJ databases">
        <authorList>
            <person name="Gilroy R."/>
        </authorList>
    </citation>
    <scope>NUCLEOTIDE SEQUENCE</scope>
    <source>
        <strain evidence="1">6019</strain>
    </source>
</reference>
<gene>
    <name evidence="1" type="ORF">K8V35_06090</name>
</gene>